<organism evidence="3 4">
    <name type="scientific">Maridesulfovibrio salexigens (strain ATCC 14822 / DSM 2638 / NCIMB 8403 / VKM B-1763)</name>
    <name type="common">Desulfovibrio salexigens</name>
    <dbReference type="NCBI Taxonomy" id="526222"/>
    <lineage>
        <taxon>Bacteria</taxon>
        <taxon>Pseudomonadati</taxon>
        <taxon>Thermodesulfobacteriota</taxon>
        <taxon>Desulfovibrionia</taxon>
        <taxon>Desulfovibrionales</taxon>
        <taxon>Desulfovibrionaceae</taxon>
        <taxon>Maridesulfovibrio</taxon>
    </lineage>
</organism>
<dbReference type="EMBL" id="CP001649">
    <property type="protein sequence ID" value="ACS81033.1"/>
    <property type="molecule type" value="Genomic_DNA"/>
</dbReference>
<dbReference type="Pfam" id="PF05378">
    <property type="entry name" value="Hydant_A_N"/>
    <property type="match status" value="1"/>
</dbReference>
<dbReference type="PANTHER" id="PTHR11365">
    <property type="entry name" value="5-OXOPROLINASE RELATED"/>
    <property type="match status" value="1"/>
</dbReference>
<proteinExistence type="predicted"/>
<evidence type="ECO:0000313" key="3">
    <source>
        <dbReference type="EMBL" id="ACS81033.1"/>
    </source>
</evidence>
<dbReference type="STRING" id="526222.Desal_2981"/>
<reference evidence="3 4" key="1">
    <citation type="submission" date="2009-06" db="EMBL/GenBank/DDBJ databases">
        <title>Complete sequence of Desulfovibrio salexigens DSM 2638.</title>
        <authorList>
            <consortium name="US DOE Joint Genome Institute"/>
            <person name="Lucas S."/>
            <person name="Copeland A."/>
            <person name="Lapidus A."/>
            <person name="Glavina del Rio T."/>
            <person name="Tice H."/>
            <person name="Bruce D."/>
            <person name="Goodwin L."/>
            <person name="Pitluck S."/>
            <person name="Munk A.C."/>
            <person name="Brettin T."/>
            <person name="Detter J.C."/>
            <person name="Han C."/>
            <person name="Tapia R."/>
            <person name="Larimer F."/>
            <person name="Land M."/>
            <person name="Hauser L."/>
            <person name="Kyrpides N."/>
            <person name="Anderson I."/>
            <person name="Wall J.D."/>
            <person name="Arkin A.P."/>
            <person name="Dehal P."/>
            <person name="Chivian D."/>
            <person name="Giles B."/>
            <person name="Hazen T.C."/>
        </authorList>
    </citation>
    <scope>NUCLEOTIDE SEQUENCE [LARGE SCALE GENOMIC DNA]</scope>
    <source>
        <strain evidence="4">ATCC 14822 / DSM 2638 / NCIMB 8403 / VKM B-1763</strain>
    </source>
</reference>
<dbReference type="HOGENOM" id="CLU_014140_1_0_7"/>
<feature type="domain" description="Hydantoinase/oxoprolinase N-terminal" evidence="2">
    <location>
        <begin position="9"/>
        <end position="162"/>
    </location>
</feature>
<dbReference type="RefSeq" id="WP_015852849.1">
    <property type="nucleotide sequence ID" value="NC_012881.1"/>
</dbReference>
<dbReference type="KEGG" id="dsa:Desal_2981"/>
<dbReference type="SUPFAM" id="SSF53067">
    <property type="entry name" value="Actin-like ATPase domain"/>
    <property type="match status" value="1"/>
</dbReference>
<dbReference type="GO" id="GO:0005829">
    <property type="term" value="C:cytosol"/>
    <property type="evidence" value="ECO:0007669"/>
    <property type="project" value="TreeGrafter"/>
</dbReference>
<name>C6C0T6_MARSD</name>
<dbReference type="Pfam" id="PF01968">
    <property type="entry name" value="Hydantoinase_A"/>
    <property type="match status" value="1"/>
</dbReference>
<gene>
    <name evidence="3" type="ordered locus">Desal_2981</name>
</gene>
<sequence>MSFESGYAIGIDTGGTYTDTVVVKCEDSSVVATAKSPTTHHDLSLGLASSLDKAMKESGISPDEVKLVSVSTTLATNAVVENKGARVGLFMIGTTKALKLPVVTLRYVKGGHKITGMEEDPLDIESLVDGIQDMAGHVDAYAVCSAMSIKNPAHELIAAKAISLTDPQPVFCSHTISTRAGQAERAATAVLNARLMPVMKEFLSGVGKALDERGLGSSVVVVRGNATPMSMEDAVQRAAETFASGPASTAYYGSIYSPEKDALIVDVGGTTTDVTLIRNSQPTIQESGSIIGDWETHVEAVEMFTVGVGGDSFARINRSGNFEVGPGRVVPLCMAGDIPAPEKWIGKGHESHLLKVGPSAEKSSDDAVLKYLFENGPATFGQIMEGTGLGEIGLGGKVQKLVREQLVEEVGFTSTDALHVQGLLAIGDKSVSEAAADILGKEFDLDGAGFADMVLSETRVKIENAMLEHIVRKEIGGNMAGFISGRAASSLVSFDASLNLPIVGIGAAAQKLLPEVAEKLHTEAVFPSHHEVGNALGAIKMALDAKKKDSCNE</sequence>
<dbReference type="InterPro" id="IPR043129">
    <property type="entry name" value="ATPase_NBD"/>
</dbReference>
<dbReference type="InterPro" id="IPR008040">
    <property type="entry name" value="Hydant_A_N"/>
</dbReference>
<dbReference type="eggNOG" id="COG0145">
    <property type="taxonomic scope" value="Bacteria"/>
</dbReference>
<evidence type="ECO:0000313" key="4">
    <source>
        <dbReference type="Proteomes" id="UP000002601"/>
    </source>
</evidence>
<evidence type="ECO:0000259" key="1">
    <source>
        <dbReference type="Pfam" id="PF01968"/>
    </source>
</evidence>
<dbReference type="PANTHER" id="PTHR11365:SF2">
    <property type="entry name" value="5-OXOPROLINASE"/>
    <property type="match status" value="1"/>
</dbReference>
<dbReference type="InterPro" id="IPR045079">
    <property type="entry name" value="Oxoprolinase-like"/>
</dbReference>
<dbReference type="AlphaFoldDB" id="C6C0T6"/>
<evidence type="ECO:0000259" key="2">
    <source>
        <dbReference type="Pfam" id="PF05378"/>
    </source>
</evidence>
<protein>
    <submittedName>
        <fullName evidence="3">Hydantoinaseoxoprolinase domain protein</fullName>
    </submittedName>
</protein>
<dbReference type="OrthoDB" id="9759608at2"/>
<dbReference type="Proteomes" id="UP000002601">
    <property type="component" value="Chromosome"/>
</dbReference>
<keyword evidence="4" id="KW-1185">Reference proteome</keyword>
<dbReference type="GO" id="GO:0017168">
    <property type="term" value="F:5-oxoprolinase (ATP-hydrolyzing) activity"/>
    <property type="evidence" value="ECO:0007669"/>
    <property type="project" value="TreeGrafter"/>
</dbReference>
<dbReference type="InterPro" id="IPR002821">
    <property type="entry name" value="Hydantoinase_A"/>
</dbReference>
<feature type="domain" description="Hydantoinase A/oxoprolinase" evidence="1">
    <location>
        <begin position="185"/>
        <end position="327"/>
    </location>
</feature>
<accession>C6C0T6</accession>
<dbReference type="GO" id="GO:0006749">
    <property type="term" value="P:glutathione metabolic process"/>
    <property type="evidence" value="ECO:0007669"/>
    <property type="project" value="TreeGrafter"/>
</dbReference>